<dbReference type="RefSeq" id="XP_028129879.1">
    <property type="nucleotide sequence ID" value="XM_028274078.1"/>
</dbReference>
<protein>
    <submittedName>
        <fullName evidence="2">Uncharacterized protein LOC114325927</fullName>
    </submittedName>
</protein>
<dbReference type="AlphaFoldDB" id="A0A6P7F2K9"/>
<reference evidence="2" key="1">
    <citation type="submission" date="2025-08" db="UniProtKB">
        <authorList>
            <consortium name="RefSeq"/>
        </authorList>
    </citation>
    <scope>IDENTIFICATION</scope>
    <source>
        <tissue evidence="2">Whole insect</tissue>
    </source>
</reference>
<sequence>MFTISTVCLLLAGIGTVFPVYYMTYIGFNMQFNFLWLFQYIRCNLTKPLSADSCMLDGYYQNNTYSILKQVAKRHLDFKDSFDDARRIENSVIFMLCFGALFMGVSTVYFFLASSRLFDLLYETPWIYWNIQNQRMLIIIMYGAAQPWELTCYNLFPLNHNFITDASKLVYSMGAAISKFN</sequence>
<keyword evidence="1" id="KW-0472">Membrane</keyword>
<accession>A0A6P7F2K9</accession>
<keyword evidence="1" id="KW-1133">Transmembrane helix</keyword>
<gene>
    <name evidence="2" type="primary">LOC114325927</name>
</gene>
<organism evidence="2">
    <name type="scientific">Diabrotica virgifera virgifera</name>
    <name type="common">western corn rootworm</name>
    <dbReference type="NCBI Taxonomy" id="50390"/>
    <lineage>
        <taxon>Eukaryota</taxon>
        <taxon>Metazoa</taxon>
        <taxon>Ecdysozoa</taxon>
        <taxon>Arthropoda</taxon>
        <taxon>Hexapoda</taxon>
        <taxon>Insecta</taxon>
        <taxon>Pterygota</taxon>
        <taxon>Neoptera</taxon>
        <taxon>Endopterygota</taxon>
        <taxon>Coleoptera</taxon>
        <taxon>Polyphaga</taxon>
        <taxon>Cucujiformia</taxon>
        <taxon>Chrysomeloidea</taxon>
        <taxon>Chrysomelidae</taxon>
        <taxon>Galerucinae</taxon>
        <taxon>Diabroticina</taxon>
        <taxon>Diabroticites</taxon>
        <taxon>Diabrotica</taxon>
    </lineage>
</organism>
<name>A0A6P7F2K9_DIAVI</name>
<proteinExistence type="predicted"/>
<evidence type="ECO:0000313" key="2">
    <source>
        <dbReference type="RefSeq" id="XP_028129879.1"/>
    </source>
</evidence>
<dbReference type="InParanoid" id="A0A6P7F2K9"/>
<evidence type="ECO:0000256" key="1">
    <source>
        <dbReference type="SAM" id="Phobius"/>
    </source>
</evidence>
<feature type="transmembrane region" description="Helical" evidence="1">
    <location>
        <begin position="92"/>
        <end position="112"/>
    </location>
</feature>
<feature type="transmembrane region" description="Helical" evidence="1">
    <location>
        <begin position="7"/>
        <end position="28"/>
    </location>
</feature>
<keyword evidence="1" id="KW-0812">Transmembrane</keyword>